<evidence type="ECO:0000313" key="5">
    <source>
        <dbReference type="EMBL" id="UQZ81328.1"/>
    </source>
</evidence>
<dbReference type="RefSeq" id="WP_249863569.1">
    <property type="nucleotide sequence ID" value="NZ_CP027059.1"/>
</dbReference>
<evidence type="ECO:0000256" key="3">
    <source>
        <dbReference type="ARBA" id="ARBA00023163"/>
    </source>
</evidence>
<keyword evidence="6" id="KW-1185">Reference proteome</keyword>
<dbReference type="InterPro" id="IPR018060">
    <property type="entry name" value="HTH_AraC"/>
</dbReference>
<keyword evidence="2" id="KW-0238">DNA-binding</keyword>
<evidence type="ECO:0000313" key="6">
    <source>
        <dbReference type="Proteomes" id="UP001057134"/>
    </source>
</evidence>
<organism evidence="5 6">
    <name type="scientific">Paenibacillus konkukensis</name>
    <dbReference type="NCBI Taxonomy" id="2020716"/>
    <lineage>
        <taxon>Bacteria</taxon>
        <taxon>Bacillati</taxon>
        <taxon>Bacillota</taxon>
        <taxon>Bacilli</taxon>
        <taxon>Bacillales</taxon>
        <taxon>Paenibacillaceae</taxon>
        <taxon>Paenibacillus</taxon>
    </lineage>
</organism>
<dbReference type="Pfam" id="PF20240">
    <property type="entry name" value="DUF6597"/>
    <property type="match status" value="1"/>
</dbReference>
<dbReference type="SMART" id="SM00342">
    <property type="entry name" value="HTH_ARAC"/>
    <property type="match status" value="1"/>
</dbReference>
<protein>
    <submittedName>
        <fullName evidence="5">Transcriptional activator FtrA</fullName>
    </submittedName>
</protein>
<dbReference type="PANTHER" id="PTHR46796">
    <property type="entry name" value="HTH-TYPE TRANSCRIPTIONAL ACTIVATOR RHAS-RELATED"/>
    <property type="match status" value="1"/>
</dbReference>
<feature type="domain" description="HTH araC/xylS-type" evidence="4">
    <location>
        <begin position="165"/>
        <end position="266"/>
    </location>
</feature>
<accession>A0ABY4RIJ5</accession>
<dbReference type="InterPro" id="IPR009057">
    <property type="entry name" value="Homeodomain-like_sf"/>
</dbReference>
<dbReference type="PROSITE" id="PS01124">
    <property type="entry name" value="HTH_ARAC_FAMILY_2"/>
    <property type="match status" value="1"/>
</dbReference>
<name>A0ABY4RIJ5_9BACL</name>
<proteinExistence type="predicted"/>
<keyword evidence="3" id="KW-0804">Transcription</keyword>
<evidence type="ECO:0000256" key="2">
    <source>
        <dbReference type="ARBA" id="ARBA00023125"/>
    </source>
</evidence>
<dbReference type="InterPro" id="IPR050204">
    <property type="entry name" value="AraC_XylS_family_regulators"/>
</dbReference>
<keyword evidence="1" id="KW-0805">Transcription regulation</keyword>
<evidence type="ECO:0000259" key="4">
    <source>
        <dbReference type="PROSITE" id="PS01124"/>
    </source>
</evidence>
<dbReference type="Proteomes" id="UP001057134">
    <property type="component" value="Chromosome"/>
</dbReference>
<dbReference type="Pfam" id="PF12833">
    <property type="entry name" value="HTH_18"/>
    <property type="match status" value="1"/>
</dbReference>
<dbReference type="InterPro" id="IPR046532">
    <property type="entry name" value="DUF6597"/>
</dbReference>
<reference evidence="5" key="2">
    <citation type="journal article" date="2021" name="J Anim Sci Technol">
        <title>Complete genome sequence of Paenibacillus konkukensis sp. nov. SK3146 as a potential probiotic strain.</title>
        <authorList>
            <person name="Jung H.I."/>
            <person name="Park S."/>
            <person name="Niu K.M."/>
            <person name="Lee S.W."/>
            <person name="Kothari D."/>
            <person name="Yi K.J."/>
            <person name="Kim S.K."/>
        </authorList>
    </citation>
    <scope>NUCLEOTIDE SEQUENCE</scope>
    <source>
        <strain evidence="5">SK3146</strain>
    </source>
</reference>
<evidence type="ECO:0000256" key="1">
    <source>
        <dbReference type="ARBA" id="ARBA00023015"/>
    </source>
</evidence>
<dbReference type="SUPFAM" id="SSF46689">
    <property type="entry name" value="Homeodomain-like"/>
    <property type="match status" value="1"/>
</dbReference>
<sequence length="271" mass="30668">MEANLKKPRGVLNEPVQRSKFTLDLYIPSPDLEAYVEQYWIVKWDLTGQEPYMSEVLPHPSVHMTVEPDGAWVTGVVERKFTRKLQNSGVVLGIKFHPGAFYPFTGIPVQRWTGQTVRAEDVFGADAVAYEHAVKSLDSNDAAGMVTQAETFLRGRMPAHDPAVAEIRGIIEAIKNDRSITGAQDIARQFHLSVRMLQRMFGKYVGVSPKWVIQRFRLLEVADKLEEGQPWNWPQFAAELGYYDQSHFIKDFKSIVGVSPEQYVRNNGTGT</sequence>
<dbReference type="EMBL" id="CP027059">
    <property type="protein sequence ID" value="UQZ81328.1"/>
    <property type="molecule type" value="Genomic_DNA"/>
</dbReference>
<dbReference type="Gene3D" id="1.10.10.60">
    <property type="entry name" value="Homeodomain-like"/>
    <property type="match status" value="1"/>
</dbReference>
<gene>
    <name evidence="5" type="ORF">SK3146_00484</name>
</gene>
<reference evidence="5" key="1">
    <citation type="submission" date="2018-02" db="EMBL/GenBank/DDBJ databases">
        <authorList>
            <person name="Kim S.-K."/>
            <person name="Jung H.-I."/>
            <person name="Lee S.-W."/>
        </authorList>
    </citation>
    <scope>NUCLEOTIDE SEQUENCE</scope>
    <source>
        <strain evidence="5">SK3146</strain>
    </source>
</reference>